<dbReference type="PANTHER" id="PTHR33180:SF31">
    <property type="entry name" value="POLYPROTEIN PROTEIN"/>
    <property type="match status" value="1"/>
</dbReference>
<dbReference type="Proteomes" id="UP000011115">
    <property type="component" value="Unassembled WGS sequence"/>
</dbReference>
<sequence length="255" mass="29244">MLLTQLDLLAIKIMEFTALYKNKDRYIPPYERKKSKDYIARTNLDMPPHKRARGIVINEGAATQSKKGNKTAPKGGKGEGKNPAFEIPEHTLTPKLHFLNRRITSLYSPGGHKFVLGFAKIRRELKANGLRTILEEKLLSTEVLVGRYSTVRDTLQFHWFEKFTRPRGPYIPTWVREFYVAYGDLVHKGKKKASTFRRVESVMVRGPVVRCNRDHINDVLDRGSNFDYPNLATTTTPLDDLKGWLAPLFSDTTPR</sequence>
<dbReference type="InterPro" id="IPR046796">
    <property type="entry name" value="Transposase_32_dom"/>
</dbReference>
<feature type="domain" description="Putative plant transposon protein" evidence="2">
    <location>
        <begin position="157"/>
        <end position="252"/>
    </location>
</feature>
<protein>
    <recommendedName>
        <fullName evidence="2">Putative plant transposon protein domain-containing protein</fullName>
    </recommendedName>
</protein>
<dbReference type="Gramene" id="PGSC0003DMT400096143">
    <property type="protein sequence ID" value="PGSC0003DMT400096143"/>
    <property type="gene ID" value="PGSC0003DMG400045714"/>
</dbReference>
<reference evidence="3" key="2">
    <citation type="submission" date="2015-06" db="UniProtKB">
        <authorList>
            <consortium name="EnsemblPlants"/>
        </authorList>
    </citation>
    <scope>IDENTIFICATION</scope>
    <source>
        <strain evidence="3">DM1-3 516 R44</strain>
    </source>
</reference>
<name>M1DXT0_SOLTU</name>
<dbReference type="InParanoid" id="M1DXT0"/>
<dbReference type="PANTHER" id="PTHR33180">
    <property type="entry name" value="PHOTOSYSTEM II CP43 REACTION CENTER PROTEIN"/>
    <property type="match status" value="1"/>
</dbReference>
<keyword evidence="4" id="KW-1185">Reference proteome</keyword>
<evidence type="ECO:0000259" key="2">
    <source>
        <dbReference type="Pfam" id="PF20167"/>
    </source>
</evidence>
<organism evidence="3 4">
    <name type="scientific">Solanum tuberosum</name>
    <name type="common">Potato</name>
    <dbReference type="NCBI Taxonomy" id="4113"/>
    <lineage>
        <taxon>Eukaryota</taxon>
        <taxon>Viridiplantae</taxon>
        <taxon>Streptophyta</taxon>
        <taxon>Embryophyta</taxon>
        <taxon>Tracheophyta</taxon>
        <taxon>Spermatophyta</taxon>
        <taxon>Magnoliopsida</taxon>
        <taxon>eudicotyledons</taxon>
        <taxon>Gunneridae</taxon>
        <taxon>Pentapetalae</taxon>
        <taxon>asterids</taxon>
        <taxon>lamiids</taxon>
        <taxon>Solanales</taxon>
        <taxon>Solanaceae</taxon>
        <taxon>Solanoideae</taxon>
        <taxon>Solaneae</taxon>
        <taxon>Solanum</taxon>
    </lineage>
</organism>
<dbReference type="Pfam" id="PF20167">
    <property type="entry name" value="Transposase_32"/>
    <property type="match status" value="1"/>
</dbReference>
<dbReference type="AlphaFoldDB" id="M1DXT0"/>
<evidence type="ECO:0000313" key="4">
    <source>
        <dbReference type="Proteomes" id="UP000011115"/>
    </source>
</evidence>
<evidence type="ECO:0000256" key="1">
    <source>
        <dbReference type="SAM" id="MobiDB-lite"/>
    </source>
</evidence>
<dbReference type="HOGENOM" id="CLU_029307_1_3_1"/>
<dbReference type="EnsemblPlants" id="PGSC0003DMT400096143">
    <property type="protein sequence ID" value="PGSC0003DMT400096143"/>
    <property type="gene ID" value="PGSC0003DMG400045714"/>
</dbReference>
<dbReference type="PaxDb" id="4113-PGSC0003DMT400096143"/>
<reference evidence="4" key="1">
    <citation type="journal article" date="2011" name="Nature">
        <title>Genome sequence and analysis of the tuber crop potato.</title>
        <authorList>
            <consortium name="The Potato Genome Sequencing Consortium"/>
        </authorList>
    </citation>
    <scope>NUCLEOTIDE SEQUENCE [LARGE SCALE GENOMIC DNA]</scope>
    <source>
        <strain evidence="4">cv. DM1-3 516 R44</strain>
    </source>
</reference>
<evidence type="ECO:0000313" key="3">
    <source>
        <dbReference type="EnsemblPlants" id="PGSC0003DMT400096143"/>
    </source>
</evidence>
<accession>M1DXT0</accession>
<proteinExistence type="predicted"/>
<feature type="region of interest" description="Disordered" evidence="1">
    <location>
        <begin position="57"/>
        <end position="86"/>
    </location>
</feature>